<dbReference type="OrthoDB" id="419711at2759"/>
<sequence>MAERMRALKFGTDLWDPSHRFETSWILTPWVLFGCRAAISLYAFATTFFIIGWEATNHDGLSIHDVRRSFSFFTILCYWGISFYFLISALHTFSYAINGGTPLLNRLPRPLQALHYLFYTTIITFPFLVTIVYWAILYSGFSSRFTLWSNVSQHALNSVFGLFELAFSRINPSPWIHLLWLIVILACYCGLAYVTYATKHYYVYSFLNPNPPDHVVTNGVKTNQGGVGKGAVVGYVFGIAAAIIVIFCVSKGLQTLRKWGVEKKLGMKGKFYAGRGMGSGEVELETVRVWEKGPGEA</sequence>
<evidence type="ECO:0000313" key="3">
    <source>
        <dbReference type="Proteomes" id="UP000235371"/>
    </source>
</evidence>
<dbReference type="RefSeq" id="XP_024738690.1">
    <property type="nucleotide sequence ID" value="XM_024882959.1"/>
</dbReference>
<feature type="transmembrane region" description="Helical" evidence="1">
    <location>
        <begin position="72"/>
        <end position="96"/>
    </location>
</feature>
<evidence type="ECO:0000256" key="1">
    <source>
        <dbReference type="SAM" id="Phobius"/>
    </source>
</evidence>
<evidence type="ECO:0000313" key="2">
    <source>
        <dbReference type="EMBL" id="PMD61786.1"/>
    </source>
</evidence>
<dbReference type="GO" id="GO:0016020">
    <property type="term" value="C:membrane"/>
    <property type="evidence" value="ECO:0007669"/>
    <property type="project" value="TreeGrafter"/>
</dbReference>
<accession>A0A2J6TFI5</accession>
<feature type="transmembrane region" description="Helical" evidence="1">
    <location>
        <begin position="175"/>
        <end position="196"/>
    </location>
</feature>
<feature type="transmembrane region" description="Helical" evidence="1">
    <location>
        <begin position="116"/>
        <end position="136"/>
    </location>
</feature>
<dbReference type="PANTHER" id="PTHR12242">
    <property type="entry name" value="OS02G0130600 PROTEIN-RELATED"/>
    <property type="match status" value="1"/>
</dbReference>
<dbReference type="STRING" id="1095630.A0A2J6TFI5"/>
<reference evidence="2 3" key="1">
    <citation type="submission" date="2016-04" db="EMBL/GenBank/DDBJ databases">
        <title>A degradative enzymes factory behind the ericoid mycorrhizal symbiosis.</title>
        <authorList>
            <consortium name="DOE Joint Genome Institute"/>
            <person name="Martino E."/>
            <person name="Morin E."/>
            <person name="Grelet G."/>
            <person name="Kuo A."/>
            <person name="Kohler A."/>
            <person name="Daghino S."/>
            <person name="Barry K."/>
            <person name="Choi C."/>
            <person name="Cichocki N."/>
            <person name="Clum A."/>
            <person name="Copeland A."/>
            <person name="Hainaut M."/>
            <person name="Haridas S."/>
            <person name="Labutti K."/>
            <person name="Lindquist E."/>
            <person name="Lipzen A."/>
            <person name="Khouja H.-R."/>
            <person name="Murat C."/>
            <person name="Ohm R."/>
            <person name="Olson A."/>
            <person name="Spatafora J."/>
            <person name="Veneault-Fourrey C."/>
            <person name="Henrissat B."/>
            <person name="Grigoriev I."/>
            <person name="Martin F."/>
            <person name="Perotto S."/>
        </authorList>
    </citation>
    <scope>NUCLEOTIDE SEQUENCE [LARGE SCALE GENOMIC DNA]</scope>
    <source>
        <strain evidence="2 3">E</strain>
    </source>
</reference>
<keyword evidence="1" id="KW-0812">Transmembrane</keyword>
<dbReference type="PROSITE" id="PS51257">
    <property type="entry name" value="PROKAR_LIPOPROTEIN"/>
    <property type="match status" value="1"/>
</dbReference>
<protein>
    <recommendedName>
        <fullName evidence="4">FAR-17a/AIG1-like protein</fullName>
    </recommendedName>
</protein>
<proteinExistence type="predicted"/>
<dbReference type="Proteomes" id="UP000235371">
    <property type="component" value="Unassembled WGS sequence"/>
</dbReference>
<dbReference type="AlphaFoldDB" id="A0A2J6TFI5"/>
<dbReference type="EMBL" id="KZ613786">
    <property type="protein sequence ID" value="PMD61786.1"/>
    <property type="molecule type" value="Genomic_DNA"/>
</dbReference>
<dbReference type="GeneID" id="36591036"/>
<keyword evidence="1" id="KW-0472">Membrane</keyword>
<dbReference type="PANTHER" id="PTHR12242:SF1">
    <property type="entry name" value="MYND-TYPE DOMAIN-CONTAINING PROTEIN"/>
    <property type="match status" value="1"/>
</dbReference>
<keyword evidence="1" id="KW-1133">Transmembrane helix</keyword>
<feature type="transmembrane region" description="Helical" evidence="1">
    <location>
        <begin position="232"/>
        <end position="249"/>
    </location>
</feature>
<evidence type="ECO:0008006" key="4">
    <source>
        <dbReference type="Google" id="ProtNLM"/>
    </source>
</evidence>
<organism evidence="2 3">
    <name type="scientific">Hyaloscypha bicolor E</name>
    <dbReference type="NCBI Taxonomy" id="1095630"/>
    <lineage>
        <taxon>Eukaryota</taxon>
        <taxon>Fungi</taxon>
        <taxon>Dikarya</taxon>
        <taxon>Ascomycota</taxon>
        <taxon>Pezizomycotina</taxon>
        <taxon>Leotiomycetes</taxon>
        <taxon>Helotiales</taxon>
        <taxon>Hyaloscyphaceae</taxon>
        <taxon>Hyaloscypha</taxon>
        <taxon>Hyaloscypha bicolor</taxon>
    </lineage>
</organism>
<dbReference type="InParanoid" id="A0A2J6TFI5"/>
<name>A0A2J6TFI5_9HELO</name>
<gene>
    <name evidence="2" type="ORF">K444DRAFT_628790</name>
</gene>
<keyword evidence="3" id="KW-1185">Reference proteome</keyword>
<feature type="transmembrane region" description="Helical" evidence="1">
    <location>
        <begin position="30"/>
        <end position="51"/>
    </location>
</feature>